<evidence type="ECO:0000256" key="3">
    <source>
        <dbReference type="SAM" id="MobiDB-lite"/>
    </source>
</evidence>
<evidence type="ECO:0000259" key="5">
    <source>
        <dbReference type="Pfam" id="PF23283"/>
    </source>
</evidence>
<reference evidence="6 7" key="1">
    <citation type="journal article" date="2017" name="Nat. Ecol. Evol.">
        <title>Scallop genome provides insights into evolution of bilaterian karyotype and development.</title>
        <authorList>
            <person name="Wang S."/>
            <person name="Zhang J."/>
            <person name="Jiao W."/>
            <person name="Li J."/>
            <person name="Xun X."/>
            <person name="Sun Y."/>
            <person name="Guo X."/>
            <person name="Huan P."/>
            <person name="Dong B."/>
            <person name="Zhang L."/>
            <person name="Hu X."/>
            <person name="Sun X."/>
            <person name="Wang J."/>
            <person name="Zhao C."/>
            <person name="Wang Y."/>
            <person name="Wang D."/>
            <person name="Huang X."/>
            <person name="Wang R."/>
            <person name="Lv J."/>
            <person name="Li Y."/>
            <person name="Zhang Z."/>
            <person name="Liu B."/>
            <person name="Lu W."/>
            <person name="Hui Y."/>
            <person name="Liang J."/>
            <person name="Zhou Z."/>
            <person name="Hou R."/>
            <person name="Li X."/>
            <person name="Liu Y."/>
            <person name="Li H."/>
            <person name="Ning X."/>
            <person name="Lin Y."/>
            <person name="Zhao L."/>
            <person name="Xing Q."/>
            <person name="Dou J."/>
            <person name="Li Y."/>
            <person name="Mao J."/>
            <person name="Guo H."/>
            <person name="Dou H."/>
            <person name="Li T."/>
            <person name="Mu C."/>
            <person name="Jiang W."/>
            <person name="Fu Q."/>
            <person name="Fu X."/>
            <person name="Miao Y."/>
            <person name="Liu J."/>
            <person name="Yu Q."/>
            <person name="Li R."/>
            <person name="Liao H."/>
            <person name="Li X."/>
            <person name="Kong Y."/>
            <person name="Jiang Z."/>
            <person name="Chourrout D."/>
            <person name="Li R."/>
            <person name="Bao Z."/>
        </authorList>
    </citation>
    <scope>NUCLEOTIDE SEQUENCE [LARGE SCALE GENOMIC DNA]</scope>
    <source>
        <strain evidence="6 7">PY_sf001</strain>
    </source>
</reference>
<evidence type="ECO:0000256" key="1">
    <source>
        <dbReference type="ARBA" id="ARBA00022729"/>
    </source>
</evidence>
<dbReference type="Proteomes" id="UP000242188">
    <property type="component" value="Unassembled WGS sequence"/>
</dbReference>
<feature type="compositionally biased region" description="Basic residues" evidence="3">
    <location>
        <begin position="550"/>
        <end position="564"/>
    </location>
</feature>
<organism evidence="6 7">
    <name type="scientific">Mizuhopecten yessoensis</name>
    <name type="common">Japanese scallop</name>
    <name type="synonym">Patinopecten yessoensis</name>
    <dbReference type="NCBI Taxonomy" id="6573"/>
    <lineage>
        <taxon>Eukaryota</taxon>
        <taxon>Metazoa</taxon>
        <taxon>Spiralia</taxon>
        <taxon>Lophotrochozoa</taxon>
        <taxon>Mollusca</taxon>
        <taxon>Bivalvia</taxon>
        <taxon>Autobranchia</taxon>
        <taxon>Pteriomorphia</taxon>
        <taxon>Pectinida</taxon>
        <taxon>Pectinoidea</taxon>
        <taxon>Pectinidae</taxon>
        <taxon>Mizuhopecten</taxon>
    </lineage>
</organism>
<dbReference type="InterPro" id="IPR057774">
    <property type="entry name" value="D8C_UMOD/GP2/OIT3-like"/>
</dbReference>
<evidence type="ECO:0000256" key="4">
    <source>
        <dbReference type="SAM" id="Phobius"/>
    </source>
</evidence>
<evidence type="ECO:0000256" key="2">
    <source>
        <dbReference type="ARBA" id="ARBA00023157"/>
    </source>
</evidence>
<dbReference type="STRING" id="6573.A0A210PRW7"/>
<keyword evidence="2" id="KW-1015">Disulfide bond</keyword>
<keyword evidence="4" id="KW-0812">Transmembrane</keyword>
<dbReference type="AlphaFoldDB" id="A0A210PRW7"/>
<dbReference type="EMBL" id="NEDP02005537">
    <property type="protein sequence ID" value="OWF39229.1"/>
    <property type="molecule type" value="Genomic_DNA"/>
</dbReference>
<feature type="transmembrane region" description="Helical" evidence="4">
    <location>
        <begin position="177"/>
        <end position="204"/>
    </location>
</feature>
<comment type="caution">
    <text evidence="6">The sequence shown here is derived from an EMBL/GenBank/DDBJ whole genome shotgun (WGS) entry which is preliminary data.</text>
</comment>
<keyword evidence="4" id="KW-1133">Transmembrane helix</keyword>
<proteinExistence type="predicted"/>
<accession>A0A210PRW7</accession>
<dbReference type="Pfam" id="PF23283">
    <property type="entry name" value="D8C_UMOD"/>
    <property type="match status" value="1"/>
</dbReference>
<feature type="domain" description="UMOD/GP2/OIT3-like D8C" evidence="5">
    <location>
        <begin position="61"/>
        <end position="136"/>
    </location>
</feature>
<sequence>MLYCRDALKRARVDFCFPTDPCISGSVPVLDVVGRSTNCPFYGKNGLCDASLTETWYRTDIPMTSTCPNIATCGTYYPVWLNGSEPTESEGMVNRTACMKGISGCCIKTYDVVLKNCSTFMAYCLQHLTGCAERYCFGDSGSCPTAPPTTKPTISTTSTTLSTPTLLKSMAQDNDQIVLNIAVIVVGIVAAILLIVCIGCILWTCSKRKAAKRSGASTKGNNGPLLREVDEENTVIRDVPGEPMFAVDNENKARGLERGQSFLPPLSMSHRNEISDDPILEGAYRGRGGHTTATLMDSTYNVNNDVYTMRKAKLQEREMNVDIQHVTDVNAGRQRKKKKKKKMKNKQNPSDTPKIHDTFESTNLDSQGNVRDVEIGYPPTGFFLTKSEEIINTNPSNRETSTRLRINTFDNNIFYDDQKQMQDYSSKNESIEFLKTGATQFVQEAESSETQLESSDKTMTLHSHPEHINEEHKARKNLKIQNRITVSITQQSNDIIDSIYRVENSESPLRLEGSKMTEEKWALPTGIGMCSEAASTVNTMEETGESLQQTKKKRKKKRKKRKRKTEVTPETLL</sequence>
<feature type="compositionally biased region" description="Basic residues" evidence="3">
    <location>
        <begin position="333"/>
        <end position="345"/>
    </location>
</feature>
<keyword evidence="4" id="KW-0472">Membrane</keyword>
<keyword evidence="7" id="KW-1185">Reference proteome</keyword>
<feature type="region of interest" description="Disordered" evidence="3">
    <location>
        <begin position="324"/>
        <end position="372"/>
    </location>
</feature>
<feature type="compositionally biased region" description="Polar residues" evidence="3">
    <location>
        <begin position="360"/>
        <end position="369"/>
    </location>
</feature>
<protein>
    <submittedName>
        <fullName evidence="6">Pancreatic secretory granule membrane major glycoprotein GP2</fullName>
    </submittedName>
</protein>
<evidence type="ECO:0000313" key="6">
    <source>
        <dbReference type="EMBL" id="OWF39229.1"/>
    </source>
</evidence>
<keyword evidence="1" id="KW-0732">Signal</keyword>
<dbReference type="OrthoDB" id="10043005at2759"/>
<feature type="region of interest" description="Disordered" evidence="3">
    <location>
        <begin position="537"/>
        <end position="573"/>
    </location>
</feature>
<name>A0A210PRW7_MIZYE</name>
<evidence type="ECO:0000313" key="7">
    <source>
        <dbReference type="Proteomes" id="UP000242188"/>
    </source>
</evidence>
<gene>
    <name evidence="6" type="ORF">KP79_PYT20312</name>
</gene>
<feature type="compositionally biased region" description="Polar residues" evidence="3">
    <location>
        <begin position="537"/>
        <end position="549"/>
    </location>
</feature>